<dbReference type="OrthoDB" id="1551452at2"/>
<accession>E4TNH7</accession>
<protein>
    <submittedName>
        <fullName evidence="1">Type II site-specific deoxyribonuclease</fullName>
        <ecNumber evidence="1">3.1.21.4</ecNumber>
    </submittedName>
</protein>
<dbReference type="HOGENOM" id="CLU_064503_0_0_10"/>
<name>E4TNH7_MARTH</name>
<dbReference type="AlphaFoldDB" id="E4TNH7"/>
<dbReference type="RefSeq" id="WP_013452585.1">
    <property type="nucleotide sequence ID" value="NC_014759.1"/>
</dbReference>
<keyword evidence="1" id="KW-0378">Hydrolase</keyword>
<evidence type="ECO:0000313" key="2">
    <source>
        <dbReference type="Proteomes" id="UP000008720"/>
    </source>
</evidence>
<gene>
    <name evidence="1" type="ordered locus">Ftrac_0428</name>
</gene>
<dbReference type="GO" id="GO:0009036">
    <property type="term" value="F:type II site-specific deoxyribonuclease activity"/>
    <property type="evidence" value="ECO:0007669"/>
    <property type="project" value="UniProtKB-EC"/>
</dbReference>
<sequence>MYKGNKGEWSELYVFFQLLSEGKLYSADEKLERNGNFVEVQSIKRNDFGKPKDYKIETSGNVNIVDSETGNILRAIPRAEIVDITRNLIRELKQGKGKAFGVSSSLEANINSFMIEKVSESYGLKGDINLYIYDPVNSILTDQKFSIKSLLGSNPTAFNANPTTNIIYEILTKDGKPLEENEIIEINEIDTRHKYIDRVRFILDNYSIHYRDYQGEVFKLNLQLIDSSLPEIIASAVLNKYAFGITKFNEVIEKLNDANPCNYNLKHGHSFYEYRLINFMVESSLGMTSATVWSGEYDVIGGIIIVKGNEEVVSYHLIDFNKFKKYLLDNCRLDNPSGSKMGYGTAYIEEGKSYIKLNFQVKV</sequence>
<keyword evidence="2" id="KW-1185">Reference proteome</keyword>
<dbReference type="InterPro" id="IPR019062">
    <property type="entry name" value="Restrct_endonuc_II_HpaII"/>
</dbReference>
<dbReference type="EMBL" id="CP002349">
    <property type="protein sequence ID" value="ADR20434.1"/>
    <property type="molecule type" value="Genomic_DNA"/>
</dbReference>
<dbReference type="Proteomes" id="UP000008720">
    <property type="component" value="Chromosome"/>
</dbReference>
<reference evidence="1 2" key="1">
    <citation type="journal article" date="2011" name="Stand. Genomic Sci.">
        <title>Complete genome sequence of Marivirga tractuosa type strain (H-43).</title>
        <authorList>
            <person name="Pagani I."/>
            <person name="Chertkov O."/>
            <person name="Lapidus A."/>
            <person name="Lucas S."/>
            <person name="Del Rio T.G."/>
            <person name="Tice H."/>
            <person name="Copeland A."/>
            <person name="Cheng J.F."/>
            <person name="Nolan M."/>
            <person name="Saunders E."/>
            <person name="Pitluck S."/>
            <person name="Held B."/>
            <person name="Goodwin L."/>
            <person name="Liolios K."/>
            <person name="Ovchinikova G."/>
            <person name="Ivanova N."/>
            <person name="Mavromatis K."/>
            <person name="Pati A."/>
            <person name="Chen A."/>
            <person name="Palaniappan K."/>
            <person name="Land M."/>
            <person name="Hauser L."/>
            <person name="Jeffries C.D."/>
            <person name="Detter J.C."/>
            <person name="Han C."/>
            <person name="Tapia R."/>
            <person name="Ngatchou-Djao O.D."/>
            <person name="Rohde M."/>
            <person name="Goker M."/>
            <person name="Spring S."/>
            <person name="Sikorski J."/>
            <person name="Woyke T."/>
            <person name="Bristow J."/>
            <person name="Eisen J.A."/>
            <person name="Markowitz V."/>
            <person name="Hugenholtz P."/>
            <person name="Klenk H.P."/>
            <person name="Kyrpides N.C."/>
        </authorList>
    </citation>
    <scope>NUCLEOTIDE SEQUENCE [LARGE SCALE GENOMIC DNA]</scope>
    <source>
        <strain evidence="2">ATCC 23168 / DSM 4126 / NBRC 15989 / NCIMB 1408 / VKM B-1430 / H-43</strain>
    </source>
</reference>
<dbReference type="REBASE" id="29587">
    <property type="entry name" value="Mtr4126ORF426P"/>
</dbReference>
<dbReference type="eggNOG" id="ENOG502Z803">
    <property type="taxonomic scope" value="Bacteria"/>
</dbReference>
<dbReference type="EC" id="3.1.21.4" evidence="1"/>
<proteinExistence type="predicted"/>
<dbReference type="KEGG" id="mtt:Ftrac_0428"/>
<dbReference type="STRING" id="643867.Ftrac_0428"/>
<organism evidence="1 2">
    <name type="scientific">Marivirga tractuosa (strain ATCC 23168 / DSM 4126 / NBRC 15989 / NCIMB 1408 / VKM B-1430 / H-43)</name>
    <name type="common">Microscilla tractuosa</name>
    <name type="synonym">Flexibacter tractuosus</name>
    <dbReference type="NCBI Taxonomy" id="643867"/>
    <lineage>
        <taxon>Bacteria</taxon>
        <taxon>Pseudomonadati</taxon>
        <taxon>Bacteroidota</taxon>
        <taxon>Cytophagia</taxon>
        <taxon>Cytophagales</taxon>
        <taxon>Marivirgaceae</taxon>
        <taxon>Marivirga</taxon>
    </lineage>
</organism>
<dbReference type="Pfam" id="PF09561">
    <property type="entry name" value="RE_HpaII"/>
    <property type="match status" value="1"/>
</dbReference>
<evidence type="ECO:0000313" key="1">
    <source>
        <dbReference type="EMBL" id="ADR20434.1"/>
    </source>
</evidence>